<protein>
    <recommendedName>
        <fullName evidence="2">FAR1 domain-containing protein</fullName>
    </recommendedName>
</protein>
<dbReference type="PANTHER" id="PTHR31569">
    <property type="entry name" value="SWIM-TYPE DOMAIN-CONTAINING PROTEIN"/>
    <property type="match status" value="1"/>
</dbReference>
<dbReference type="EMBL" id="BKCJ010000621">
    <property type="protein sequence ID" value="GEU34819.1"/>
    <property type="molecule type" value="Genomic_DNA"/>
</dbReference>
<accession>A0A6L2JDB7</accession>
<sequence>MVPGLAGENKEEELQVLGVVMREELVKESGSNNVNFHENNSTEYDEFSGYVSPFHTEQVFNSHEDLKTWAQNKARPLGNVIITKRTKANTSGFTNEIDLKCDLSGEYKENESSKDTATRKTNCPFMLVGKYSWVYIGWTLSVICDEHNHPPAQRLEAHPYARRLTTHEYRLVEDLTRKNVAARKILAIIKEQNKDNVSTAN</sequence>
<dbReference type="GO" id="GO:0010106">
    <property type="term" value="P:cellular response to iron ion starvation"/>
    <property type="evidence" value="ECO:0007669"/>
    <property type="project" value="InterPro"/>
</dbReference>
<reference evidence="1" key="1">
    <citation type="journal article" date="2019" name="Sci. Rep.">
        <title>Draft genome of Tanacetum cinerariifolium, the natural source of mosquito coil.</title>
        <authorList>
            <person name="Yamashiro T."/>
            <person name="Shiraishi A."/>
            <person name="Satake H."/>
            <person name="Nakayama K."/>
        </authorList>
    </citation>
    <scope>NUCLEOTIDE SEQUENCE</scope>
</reference>
<dbReference type="InterPro" id="IPR052579">
    <property type="entry name" value="Zinc_finger_SWIM"/>
</dbReference>
<dbReference type="GO" id="GO:0045944">
    <property type="term" value="P:positive regulation of transcription by RNA polymerase II"/>
    <property type="evidence" value="ECO:0007669"/>
    <property type="project" value="InterPro"/>
</dbReference>
<dbReference type="PANTHER" id="PTHR31569:SF4">
    <property type="entry name" value="SWIM-TYPE DOMAIN-CONTAINING PROTEIN"/>
    <property type="match status" value="1"/>
</dbReference>
<proteinExistence type="predicted"/>
<evidence type="ECO:0008006" key="2">
    <source>
        <dbReference type="Google" id="ProtNLM"/>
    </source>
</evidence>
<dbReference type="InterPro" id="IPR014842">
    <property type="entry name" value="AFT"/>
</dbReference>
<organism evidence="1">
    <name type="scientific">Tanacetum cinerariifolium</name>
    <name type="common">Dalmatian daisy</name>
    <name type="synonym">Chrysanthemum cinerariifolium</name>
    <dbReference type="NCBI Taxonomy" id="118510"/>
    <lineage>
        <taxon>Eukaryota</taxon>
        <taxon>Viridiplantae</taxon>
        <taxon>Streptophyta</taxon>
        <taxon>Embryophyta</taxon>
        <taxon>Tracheophyta</taxon>
        <taxon>Spermatophyta</taxon>
        <taxon>Magnoliopsida</taxon>
        <taxon>eudicotyledons</taxon>
        <taxon>Gunneridae</taxon>
        <taxon>Pentapetalae</taxon>
        <taxon>asterids</taxon>
        <taxon>campanulids</taxon>
        <taxon>Asterales</taxon>
        <taxon>Asteraceae</taxon>
        <taxon>Asteroideae</taxon>
        <taxon>Anthemideae</taxon>
        <taxon>Anthemidinae</taxon>
        <taxon>Tanacetum</taxon>
    </lineage>
</organism>
<comment type="caution">
    <text evidence="1">The sequence shown here is derived from an EMBL/GenBank/DDBJ whole genome shotgun (WGS) entry which is preliminary data.</text>
</comment>
<dbReference type="AlphaFoldDB" id="A0A6L2JDB7"/>
<dbReference type="Pfam" id="PF08731">
    <property type="entry name" value="AFT"/>
    <property type="match status" value="1"/>
</dbReference>
<name>A0A6L2JDB7_TANCI</name>
<gene>
    <name evidence="1" type="ORF">Tci_006797</name>
</gene>
<dbReference type="GO" id="GO:0000981">
    <property type="term" value="F:DNA-binding transcription factor activity, RNA polymerase II-specific"/>
    <property type="evidence" value="ECO:0007669"/>
    <property type="project" value="InterPro"/>
</dbReference>
<evidence type="ECO:0000313" key="1">
    <source>
        <dbReference type="EMBL" id="GEU34819.1"/>
    </source>
</evidence>